<organism evidence="5 6">
    <name type="scientific">Cohnella zeiphila</name>
    <dbReference type="NCBI Taxonomy" id="2761120"/>
    <lineage>
        <taxon>Bacteria</taxon>
        <taxon>Bacillati</taxon>
        <taxon>Bacillota</taxon>
        <taxon>Bacilli</taxon>
        <taxon>Bacillales</taxon>
        <taxon>Paenibacillaceae</taxon>
        <taxon>Cohnella</taxon>
    </lineage>
</organism>
<dbReference type="Gene3D" id="2.60.120.10">
    <property type="entry name" value="Jelly Rolls"/>
    <property type="match status" value="1"/>
</dbReference>
<dbReference type="InterPro" id="IPR050204">
    <property type="entry name" value="AraC_XylS_family_regulators"/>
</dbReference>
<proteinExistence type="predicted"/>
<dbReference type="InterPro" id="IPR018060">
    <property type="entry name" value="HTH_AraC"/>
</dbReference>
<name>A0A7X0SNI6_9BACL</name>
<dbReference type="InterPro" id="IPR020449">
    <property type="entry name" value="Tscrpt_reg_AraC-type_HTH"/>
</dbReference>
<evidence type="ECO:0000313" key="5">
    <source>
        <dbReference type="EMBL" id="MBB6733106.1"/>
    </source>
</evidence>
<protein>
    <submittedName>
        <fullName evidence="5">Helix-turn-helix transcriptional regulator</fullName>
    </submittedName>
</protein>
<dbReference type="RefSeq" id="WP_185130763.1">
    <property type="nucleotide sequence ID" value="NZ_JACJVO010000024.1"/>
</dbReference>
<dbReference type="InterPro" id="IPR011051">
    <property type="entry name" value="RmlC_Cupin_sf"/>
</dbReference>
<feature type="domain" description="HTH araC/xylS-type" evidence="4">
    <location>
        <begin position="169"/>
        <end position="267"/>
    </location>
</feature>
<reference evidence="5 6" key="1">
    <citation type="submission" date="2020-08" db="EMBL/GenBank/DDBJ databases">
        <title>Cohnella phylogeny.</title>
        <authorList>
            <person name="Dunlap C."/>
        </authorList>
    </citation>
    <scope>NUCLEOTIDE SEQUENCE [LARGE SCALE GENOMIC DNA]</scope>
    <source>
        <strain evidence="5 6">CBP 2801</strain>
    </source>
</reference>
<dbReference type="InterPro" id="IPR003313">
    <property type="entry name" value="AraC-bd"/>
</dbReference>
<dbReference type="InterPro" id="IPR014710">
    <property type="entry name" value="RmlC-like_jellyroll"/>
</dbReference>
<keyword evidence="2" id="KW-0238">DNA-binding</keyword>
<dbReference type="Gene3D" id="1.10.10.60">
    <property type="entry name" value="Homeodomain-like"/>
    <property type="match status" value="2"/>
</dbReference>
<dbReference type="GO" id="GO:0043565">
    <property type="term" value="F:sequence-specific DNA binding"/>
    <property type="evidence" value="ECO:0007669"/>
    <property type="project" value="InterPro"/>
</dbReference>
<dbReference type="SUPFAM" id="SSF51182">
    <property type="entry name" value="RmlC-like cupins"/>
    <property type="match status" value="1"/>
</dbReference>
<dbReference type="AlphaFoldDB" id="A0A7X0SNI6"/>
<accession>A0A7X0SNI6</accession>
<dbReference type="Pfam" id="PF12833">
    <property type="entry name" value="HTH_18"/>
    <property type="match status" value="1"/>
</dbReference>
<evidence type="ECO:0000259" key="4">
    <source>
        <dbReference type="PROSITE" id="PS01124"/>
    </source>
</evidence>
<comment type="caution">
    <text evidence="5">The sequence shown here is derived from an EMBL/GenBank/DDBJ whole genome shotgun (WGS) entry which is preliminary data.</text>
</comment>
<dbReference type="PROSITE" id="PS01124">
    <property type="entry name" value="HTH_ARAC_FAMILY_2"/>
    <property type="match status" value="1"/>
</dbReference>
<dbReference type="EMBL" id="JACJVO010000024">
    <property type="protein sequence ID" value="MBB6733106.1"/>
    <property type="molecule type" value="Genomic_DNA"/>
</dbReference>
<dbReference type="Pfam" id="PF02311">
    <property type="entry name" value="AraC_binding"/>
    <property type="match status" value="1"/>
</dbReference>
<dbReference type="PANTHER" id="PTHR46796">
    <property type="entry name" value="HTH-TYPE TRANSCRIPTIONAL ACTIVATOR RHAS-RELATED"/>
    <property type="match status" value="1"/>
</dbReference>
<dbReference type="SMART" id="SM00342">
    <property type="entry name" value="HTH_ARAC"/>
    <property type="match status" value="1"/>
</dbReference>
<dbReference type="GO" id="GO:0003700">
    <property type="term" value="F:DNA-binding transcription factor activity"/>
    <property type="evidence" value="ECO:0007669"/>
    <property type="project" value="InterPro"/>
</dbReference>
<keyword evidence="1" id="KW-0805">Transcription regulation</keyword>
<dbReference type="Proteomes" id="UP000564644">
    <property type="component" value="Unassembled WGS sequence"/>
</dbReference>
<keyword evidence="3" id="KW-0804">Transcription</keyword>
<gene>
    <name evidence="5" type="ORF">H7C18_19495</name>
</gene>
<dbReference type="InterPro" id="IPR009057">
    <property type="entry name" value="Homeodomain-like_sf"/>
</dbReference>
<evidence type="ECO:0000313" key="6">
    <source>
        <dbReference type="Proteomes" id="UP000564644"/>
    </source>
</evidence>
<evidence type="ECO:0000256" key="3">
    <source>
        <dbReference type="ARBA" id="ARBA00023163"/>
    </source>
</evidence>
<evidence type="ECO:0000256" key="2">
    <source>
        <dbReference type="ARBA" id="ARBA00023125"/>
    </source>
</evidence>
<evidence type="ECO:0000256" key="1">
    <source>
        <dbReference type="ARBA" id="ARBA00023015"/>
    </source>
</evidence>
<keyword evidence="6" id="KW-1185">Reference proteome</keyword>
<sequence length="270" mass="30883">MQMTIATPRMQVWRIDEKFENTPHLHEDQFQVSIPLYGACAFTHENVTYDLTAGEALVQYPQDRHSFTIEEGSGILIVQVDRGSLNRIGAGAPVELSFRQSVDPRQALDHFRSWSGEMFSRDRLDTLAVDELETRILRFLHRELRGSHMNGGNEAPIWSGAEGQERHLARVLAHIREHFAEPLRIDELAAIALQSRFHFIRSFKAFTGLSPYQYVLRTRIEDAKRRLAETDSTVTDIGLETGFSSPSQFYRAFFKASGMTPEQFRVRGGR</sequence>
<dbReference type="SUPFAM" id="SSF46689">
    <property type="entry name" value="Homeodomain-like"/>
    <property type="match status" value="2"/>
</dbReference>
<dbReference type="PRINTS" id="PR00032">
    <property type="entry name" value="HTHARAC"/>
</dbReference>